<proteinExistence type="predicted"/>
<dbReference type="PANTHER" id="PTHR43792:SF1">
    <property type="entry name" value="N-ACETYLTRANSFERASE DOMAIN-CONTAINING PROTEIN"/>
    <property type="match status" value="1"/>
</dbReference>
<evidence type="ECO:0000313" key="3">
    <source>
        <dbReference type="Proteomes" id="UP000824089"/>
    </source>
</evidence>
<feature type="domain" description="N-acetyltransferase" evidence="1">
    <location>
        <begin position="12"/>
        <end position="168"/>
    </location>
</feature>
<reference evidence="2" key="1">
    <citation type="submission" date="2020-10" db="EMBL/GenBank/DDBJ databases">
        <authorList>
            <person name="Gilroy R."/>
        </authorList>
    </citation>
    <scope>NUCLEOTIDE SEQUENCE</scope>
    <source>
        <strain evidence="2">CHK195-4489</strain>
    </source>
</reference>
<reference evidence="2" key="2">
    <citation type="journal article" date="2021" name="PeerJ">
        <title>Extensive microbial diversity within the chicken gut microbiome revealed by metagenomics and culture.</title>
        <authorList>
            <person name="Gilroy R."/>
            <person name="Ravi A."/>
            <person name="Getino M."/>
            <person name="Pursley I."/>
            <person name="Horton D.L."/>
            <person name="Alikhan N.F."/>
            <person name="Baker D."/>
            <person name="Gharbi K."/>
            <person name="Hall N."/>
            <person name="Watson M."/>
            <person name="Adriaenssens E.M."/>
            <person name="Foster-Nyarko E."/>
            <person name="Jarju S."/>
            <person name="Secka A."/>
            <person name="Antonio M."/>
            <person name="Oren A."/>
            <person name="Chaudhuri R.R."/>
            <person name="La Ragione R."/>
            <person name="Hildebrand F."/>
            <person name="Pallen M.J."/>
        </authorList>
    </citation>
    <scope>NUCLEOTIDE SEQUENCE</scope>
    <source>
        <strain evidence="2">CHK195-4489</strain>
    </source>
</reference>
<accession>A0A9D1I7M8</accession>
<dbReference type="PROSITE" id="PS51186">
    <property type="entry name" value="GNAT"/>
    <property type="match status" value="1"/>
</dbReference>
<name>A0A9D1I7M8_9CLOT</name>
<dbReference type="GO" id="GO:0016747">
    <property type="term" value="F:acyltransferase activity, transferring groups other than amino-acyl groups"/>
    <property type="evidence" value="ECO:0007669"/>
    <property type="project" value="InterPro"/>
</dbReference>
<dbReference type="Proteomes" id="UP000824089">
    <property type="component" value="Unassembled WGS sequence"/>
</dbReference>
<dbReference type="PANTHER" id="PTHR43792">
    <property type="entry name" value="GNAT FAMILY, PUTATIVE (AFU_ORTHOLOGUE AFUA_3G00765)-RELATED-RELATED"/>
    <property type="match status" value="1"/>
</dbReference>
<gene>
    <name evidence="2" type="ORF">IAD50_03475</name>
</gene>
<evidence type="ECO:0000259" key="1">
    <source>
        <dbReference type="PROSITE" id="PS51186"/>
    </source>
</evidence>
<evidence type="ECO:0000313" key="2">
    <source>
        <dbReference type="EMBL" id="HIU29342.1"/>
    </source>
</evidence>
<comment type="caution">
    <text evidence="2">The sequence shown here is derived from an EMBL/GenBank/DDBJ whole genome shotgun (WGS) entry which is preliminary data.</text>
</comment>
<dbReference type="SUPFAM" id="SSF55729">
    <property type="entry name" value="Acyl-CoA N-acyltransferases (Nat)"/>
    <property type="match status" value="1"/>
</dbReference>
<dbReference type="Pfam" id="PF13302">
    <property type="entry name" value="Acetyltransf_3"/>
    <property type="match status" value="1"/>
</dbReference>
<dbReference type="EMBL" id="DVMM01000068">
    <property type="protein sequence ID" value="HIU29342.1"/>
    <property type="molecule type" value="Genomic_DNA"/>
</dbReference>
<protein>
    <submittedName>
        <fullName evidence="2">GNAT family N-acetyltransferase</fullName>
    </submittedName>
</protein>
<dbReference type="InterPro" id="IPR016181">
    <property type="entry name" value="Acyl_CoA_acyltransferase"/>
</dbReference>
<sequence>MEQLSVLETERLLLRTFRPTDAEALYLLLKEEEVTRFLPMFSLKTMEEAENRLNQFFLEQGCGSFGLCYAICPKPDGPPIGYIKVSGEESHDLGYALRKEFWHRGIATEAGKAVTKRLADLGIPYITATHDIKNPRSGEVMKKLGMTYRYTYEEQWQPKNIPVLFRLYQLNFDGQSERVFRTYWDRSSVRFVEKEV</sequence>
<dbReference type="AlphaFoldDB" id="A0A9D1I7M8"/>
<dbReference type="InterPro" id="IPR000182">
    <property type="entry name" value="GNAT_dom"/>
</dbReference>
<organism evidence="2 3">
    <name type="scientific">Candidatus Egerieisoma faecipullorum</name>
    <dbReference type="NCBI Taxonomy" id="2840963"/>
    <lineage>
        <taxon>Bacteria</taxon>
        <taxon>Bacillati</taxon>
        <taxon>Bacillota</taxon>
        <taxon>Clostridia</taxon>
        <taxon>Eubacteriales</taxon>
        <taxon>Clostridiaceae</taxon>
        <taxon>Clostridiaceae incertae sedis</taxon>
        <taxon>Candidatus Egerieisoma</taxon>
    </lineage>
</organism>
<dbReference type="InterPro" id="IPR051531">
    <property type="entry name" value="N-acetyltransferase"/>
</dbReference>
<dbReference type="Gene3D" id="3.40.630.30">
    <property type="match status" value="1"/>
</dbReference>